<evidence type="ECO:0000313" key="7">
    <source>
        <dbReference type="EMBL" id="VDO72184.1"/>
    </source>
</evidence>
<dbReference type="InterPro" id="IPR029063">
    <property type="entry name" value="SAM-dependent_MTases_sf"/>
</dbReference>
<dbReference type="WBParaSite" id="HPLM_0001863201-mRNA-1">
    <property type="protein sequence ID" value="HPLM_0001863201-mRNA-1"/>
    <property type="gene ID" value="HPLM_0001863201"/>
</dbReference>
<evidence type="ECO:0000256" key="2">
    <source>
        <dbReference type="ARBA" id="ARBA00023125"/>
    </source>
</evidence>
<dbReference type="InterPro" id="IPR051770">
    <property type="entry name" value="Forkhead_box_regulator"/>
</dbReference>
<dbReference type="SMART" id="SM00339">
    <property type="entry name" value="FH"/>
    <property type="match status" value="1"/>
</dbReference>
<name>A0A158QRY3_HAEPC</name>
<dbReference type="PRINTS" id="PR00053">
    <property type="entry name" value="FORKHEAD"/>
</dbReference>
<dbReference type="InterPro" id="IPR018122">
    <property type="entry name" value="TF_fork_head_CS_1"/>
</dbReference>
<dbReference type="Gene3D" id="1.10.10.10">
    <property type="entry name" value="Winged helix-like DNA-binding domain superfamily/Winged helix DNA-binding domain"/>
    <property type="match status" value="1"/>
</dbReference>
<accession>A0A158QRY3</accession>
<evidence type="ECO:0000313" key="9">
    <source>
        <dbReference type="WBParaSite" id="HPLM_0001863201-mRNA-1"/>
    </source>
</evidence>
<dbReference type="GO" id="GO:0000978">
    <property type="term" value="F:RNA polymerase II cis-regulatory region sequence-specific DNA binding"/>
    <property type="evidence" value="ECO:0007669"/>
    <property type="project" value="TreeGrafter"/>
</dbReference>
<feature type="domain" description="Fork-head" evidence="6">
    <location>
        <begin position="52"/>
        <end position="147"/>
    </location>
</feature>
<dbReference type="PROSITE" id="PS50039">
    <property type="entry name" value="FORK_HEAD_3"/>
    <property type="match status" value="1"/>
</dbReference>
<keyword evidence="2 4" id="KW-0238">DNA-binding</keyword>
<dbReference type="PROSITE" id="PS00658">
    <property type="entry name" value="FORK_HEAD_2"/>
    <property type="match status" value="1"/>
</dbReference>
<feature type="compositionally biased region" description="Basic residues" evidence="5">
    <location>
        <begin position="40"/>
        <end position="49"/>
    </location>
</feature>
<reference evidence="9" key="1">
    <citation type="submission" date="2016-04" db="UniProtKB">
        <authorList>
            <consortium name="WormBaseParasite"/>
        </authorList>
    </citation>
    <scope>IDENTIFICATION</scope>
</reference>
<dbReference type="AlphaFoldDB" id="A0A158QRY3"/>
<keyword evidence="3 4" id="KW-0539">Nucleus</keyword>
<dbReference type="GO" id="GO:0005634">
    <property type="term" value="C:nucleus"/>
    <property type="evidence" value="ECO:0007669"/>
    <property type="project" value="UniProtKB-SubCell"/>
</dbReference>
<feature type="compositionally biased region" description="Basic and acidic residues" evidence="5">
    <location>
        <begin position="613"/>
        <end position="623"/>
    </location>
</feature>
<feature type="region of interest" description="Disordered" evidence="5">
    <location>
        <begin position="594"/>
        <end position="623"/>
    </location>
</feature>
<dbReference type="GO" id="GO:0000981">
    <property type="term" value="F:DNA-binding transcription factor activity, RNA polymerase II-specific"/>
    <property type="evidence" value="ECO:0007669"/>
    <property type="project" value="TreeGrafter"/>
</dbReference>
<dbReference type="PANTHER" id="PTHR46262:SF2">
    <property type="entry name" value="FORKHEAD BOX PROTEIN BINIOU"/>
    <property type="match status" value="1"/>
</dbReference>
<evidence type="ECO:0000313" key="8">
    <source>
        <dbReference type="Proteomes" id="UP000268014"/>
    </source>
</evidence>
<dbReference type="Pfam" id="PF00250">
    <property type="entry name" value="Forkhead"/>
    <property type="match status" value="1"/>
</dbReference>
<evidence type="ECO:0000256" key="5">
    <source>
        <dbReference type="SAM" id="MobiDB-lite"/>
    </source>
</evidence>
<sequence>MDSQLLAMKSGPFTSLACSLEPLAVKNEETEEEEITSSSKRNRKNRTKRQEKPPYSYIALIAMAIQKRPDKRATLAEIYTFLQEHFDFFRGEYVGWRNSIRHNLSLNDCFVKLPKEAGERGRKGHKWTISDNCEFLLEEGAFRRRPRGYKARKRPVYGQFTQFEYPQSMPEYPMDKTMMDPLTAGTSTVPPIAAPGPTMMYPGYLPGCQQLTPWTQQYDHAWYGYGPQDTVSPNYFYQPDMMHYEEWPQIPYPTATNEMLYAANASDNHHMEDTDSTFVDDFRFPWEHLADFYAVFQRTNPTDDTTRDYDCCLSRVHLNDKDLVKLSERKRTVESPGAEVLVDSVVAMGLSDNEDNDNALTLQSCETNESSATGEKESKPLELKADAWAELPKRFGSAKKQDHSKYYRKRKRTIDDAQRWLKDASFDEYWEDTASYLVYRTWYEDYGSIMNEDDRSALAKQHISKYFGLTKNVKFSTYEELFALHTEAVMKLAEKDFELFHISLTSQRCKTFLKKIEKMGFVPGYSKSDIISPAEEAPKSVEEAPEEKKMKRERKRRFPIIYGDDEIFSDIYYDVYDPYAASMGVVLNRKEKTAEEEDSAVDGGTMNESQNDESEKKDILTEKNDKPEANISFAFDPIKDAHLVAKYAYEAYRDDEEIIKYWYQRYRLFSRLDKGILMDREGWFSVTPERIAEHIADRMVRQPNVLIVD</sequence>
<dbReference type="InterPro" id="IPR001766">
    <property type="entry name" value="Fork_head_dom"/>
</dbReference>
<evidence type="ECO:0000256" key="3">
    <source>
        <dbReference type="ARBA" id="ARBA00023242"/>
    </source>
</evidence>
<dbReference type="InterPro" id="IPR030456">
    <property type="entry name" value="TF_fork_head_CS_2"/>
</dbReference>
<evidence type="ECO:0000256" key="1">
    <source>
        <dbReference type="ARBA" id="ARBA00004123"/>
    </source>
</evidence>
<feature type="DNA-binding region" description="Fork-head" evidence="4">
    <location>
        <begin position="52"/>
        <end position="147"/>
    </location>
</feature>
<gene>
    <name evidence="7" type="ORF">HPLM_LOCUS18624</name>
</gene>
<feature type="region of interest" description="Disordered" evidence="5">
    <location>
        <begin position="27"/>
        <end position="51"/>
    </location>
</feature>
<dbReference type="FunFam" id="1.10.10.10:FF:000071">
    <property type="entry name" value="Forkhead box F1"/>
    <property type="match status" value="1"/>
</dbReference>
<dbReference type="PROSITE" id="PS00657">
    <property type="entry name" value="FORK_HEAD_1"/>
    <property type="match status" value="1"/>
</dbReference>
<dbReference type="STRING" id="6290.A0A158QRY3"/>
<dbReference type="GO" id="GO:0009887">
    <property type="term" value="P:animal organ morphogenesis"/>
    <property type="evidence" value="ECO:0007669"/>
    <property type="project" value="TreeGrafter"/>
</dbReference>
<proteinExistence type="predicted"/>
<dbReference type="PANTHER" id="PTHR46262">
    <property type="entry name" value="FORKHEAD BOX PROTEIN BINIOU"/>
    <property type="match status" value="1"/>
</dbReference>
<dbReference type="EMBL" id="UZAF01020694">
    <property type="protein sequence ID" value="VDO72184.1"/>
    <property type="molecule type" value="Genomic_DNA"/>
</dbReference>
<keyword evidence="8" id="KW-1185">Reference proteome</keyword>
<dbReference type="Gene3D" id="3.40.50.150">
    <property type="entry name" value="Vaccinia Virus protein VP39"/>
    <property type="match status" value="1"/>
</dbReference>
<dbReference type="InterPro" id="IPR036388">
    <property type="entry name" value="WH-like_DNA-bd_sf"/>
</dbReference>
<dbReference type="GO" id="GO:0001710">
    <property type="term" value="P:mesodermal cell fate commitment"/>
    <property type="evidence" value="ECO:0007669"/>
    <property type="project" value="UniProtKB-ARBA"/>
</dbReference>
<protein>
    <submittedName>
        <fullName evidence="9">Fork-head domain-containing protein</fullName>
    </submittedName>
</protein>
<dbReference type="InterPro" id="IPR036390">
    <property type="entry name" value="WH_DNA-bd_sf"/>
</dbReference>
<evidence type="ECO:0000259" key="6">
    <source>
        <dbReference type="PROSITE" id="PS50039"/>
    </source>
</evidence>
<dbReference type="OrthoDB" id="5402974at2759"/>
<dbReference type="Proteomes" id="UP000268014">
    <property type="component" value="Unassembled WGS sequence"/>
</dbReference>
<evidence type="ECO:0000256" key="4">
    <source>
        <dbReference type="PROSITE-ProRule" id="PRU00089"/>
    </source>
</evidence>
<reference evidence="7 8" key="2">
    <citation type="submission" date="2018-11" db="EMBL/GenBank/DDBJ databases">
        <authorList>
            <consortium name="Pathogen Informatics"/>
        </authorList>
    </citation>
    <scope>NUCLEOTIDE SEQUENCE [LARGE SCALE GENOMIC DNA]</scope>
    <source>
        <strain evidence="7 8">MHpl1</strain>
    </source>
</reference>
<comment type="subcellular location">
    <subcellularLocation>
        <location evidence="1 4">Nucleus</location>
    </subcellularLocation>
</comment>
<organism evidence="9">
    <name type="scientific">Haemonchus placei</name>
    <name type="common">Barber's pole worm</name>
    <dbReference type="NCBI Taxonomy" id="6290"/>
    <lineage>
        <taxon>Eukaryota</taxon>
        <taxon>Metazoa</taxon>
        <taxon>Ecdysozoa</taxon>
        <taxon>Nematoda</taxon>
        <taxon>Chromadorea</taxon>
        <taxon>Rhabditida</taxon>
        <taxon>Rhabditina</taxon>
        <taxon>Rhabditomorpha</taxon>
        <taxon>Strongyloidea</taxon>
        <taxon>Trichostrongylidae</taxon>
        <taxon>Haemonchus</taxon>
    </lineage>
</organism>
<dbReference type="SUPFAM" id="SSF46785">
    <property type="entry name" value="Winged helix' DNA-binding domain"/>
    <property type="match status" value="1"/>
</dbReference>